<dbReference type="AlphaFoldDB" id="A0AAN6XUZ3"/>
<evidence type="ECO:0000313" key="3">
    <source>
        <dbReference type="EMBL" id="KAK4207379.1"/>
    </source>
</evidence>
<feature type="compositionally biased region" description="Low complexity" evidence="1">
    <location>
        <begin position="596"/>
        <end position="626"/>
    </location>
</feature>
<proteinExistence type="predicted"/>
<dbReference type="Proteomes" id="UP001301769">
    <property type="component" value="Unassembled WGS sequence"/>
</dbReference>
<evidence type="ECO:0000313" key="4">
    <source>
        <dbReference type="Proteomes" id="UP001301769"/>
    </source>
</evidence>
<sequence length="701" mass="77373">MEPSNAPSTPTVVIKPIAPTSSLPGDSWTSRRRFKPLSSEPADQAAVDVLRHLRLLETSLPDTKGDQEQAHLDQMPTKLNELYSRIIHHAIPFDLRPEASRIFQLFHASYPVESAIRGHAGLLAIQAAFALGLDSSANDELGAVSQKVSSRQEKRMIAKVKDLLLTRCCGLLDVHNRKSTSSKRDRKRESRARSLAEHVLAIGSKPVRPHIGFIHHTVAEFMKDQKAWAEISSWGAISQHGRRGGTEDNHYQALFKSCIAMAKRFPTSEVVHPRGSPVWESTYTGMRYAQLAEQSGQPVSVEDLDAFDRVFGHHWNKAQVYYQDEGKYESVQGRHWSSLFFHLSDGETPDGGPTWMHNVRSNRDHGFRRLDSSSETDYEMVQSSEDLGFLRLAVVYGLGSYVRDKLTAPDATRGQTADILKFWQDLFRSSFPLRLKVPVGRSLASFLLHFGIQAGSASDMKFSDAEDTFTLWNIILMELCSARDLGNMTKAEACELATLASQFLKLPVVLQAVGTGSGRFGNLLLQLGAVLKSKQRDKPGASGPGLLEMLQEAVAAVEAKYTTVKNDKPTDNILRMKMALANRPIGRGSTLKRQFSPDTTPSKSSSSEATTGSSTGSTTPSGSSPGSLARFGFGSFGDLTMNWSTSVSGTKEVGGERISGQRMLQKIRKETRKLKLPLAKKRAVWREWEVAGVQPISHLRG</sequence>
<keyword evidence="4" id="KW-1185">Reference proteome</keyword>
<evidence type="ECO:0000256" key="1">
    <source>
        <dbReference type="SAM" id="MobiDB-lite"/>
    </source>
</evidence>
<feature type="domain" description="DUF7791" evidence="2">
    <location>
        <begin position="95"/>
        <end position="234"/>
    </location>
</feature>
<evidence type="ECO:0000259" key="2">
    <source>
        <dbReference type="Pfam" id="PF25053"/>
    </source>
</evidence>
<dbReference type="InterPro" id="IPR056693">
    <property type="entry name" value="DUF7791"/>
</dbReference>
<gene>
    <name evidence="3" type="ORF">QBC37DRAFT_455776</name>
</gene>
<name>A0AAN6XUZ3_9PEZI</name>
<dbReference type="EMBL" id="MU858299">
    <property type="protein sequence ID" value="KAK4207379.1"/>
    <property type="molecule type" value="Genomic_DNA"/>
</dbReference>
<organism evidence="3 4">
    <name type="scientific">Rhypophila decipiens</name>
    <dbReference type="NCBI Taxonomy" id="261697"/>
    <lineage>
        <taxon>Eukaryota</taxon>
        <taxon>Fungi</taxon>
        <taxon>Dikarya</taxon>
        <taxon>Ascomycota</taxon>
        <taxon>Pezizomycotina</taxon>
        <taxon>Sordariomycetes</taxon>
        <taxon>Sordariomycetidae</taxon>
        <taxon>Sordariales</taxon>
        <taxon>Naviculisporaceae</taxon>
        <taxon>Rhypophila</taxon>
    </lineage>
</organism>
<dbReference type="Pfam" id="PF25053">
    <property type="entry name" value="DUF7791"/>
    <property type="match status" value="1"/>
</dbReference>
<accession>A0AAN6XUZ3</accession>
<reference evidence="3" key="2">
    <citation type="submission" date="2023-05" db="EMBL/GenBank/DDBJ databases">
        <authorList>
            <consortium name="Lawrence Berkeley National Laboratory"/>
            <person name="Steindorff A."/>
            <person name="Hensen N."/>
            <person name="Bonometti L."/>
            <person name="Westerberg I."/>
            <person name="Brannstrom I.O."/>
            <person name="Guillou S."/>
            <person name="Cros-Aarteil S."/>
            <person name="Calhoun S."/>
            <person name="Haridas S."/>
            <person name="Kuo A."/>
            <person name="Mondo S."/>
            <person name="Pangilinan J."/>
            <person name="Riley R."/>
            <person name="Labutti K."/>
            <person name="Andreopoulos B."/>
            <person name="Lipzen A."/>
            <person name="Chen C."/>
            <person name="Yanf M."/>
            <person name="Daum C."/>
            <person name="Ng V."/>
            <person name="Clum A."/>
            <person name="Ohm R."/>
            <person name="Martin F."/>
            <person name="Silar P."/>
            <person name="Natvig D."/>
            <person name="Lalanne C."/>
            <person name="Gautier V."/>
            <person name="Ament-Velasquez S.L."/>
            <person name="Kruys A."/>
            <person name="Hutchinson M.I."/>
            <person name="Powell A.J."/>
            <person name="Barry K."/>
            <person name="Miller A.N."/>
            <person name="Grigoriev I.V."/>
            <person name="Debuchy R."/>
            <person name="Gladieux P."/>
            <person name="Thoren M.H."/>
            <person name="Johannesson H."/>
        </authorList>
    </citation>
    <scope>NUCLEOTIDE SEQUENCE</scope>
    <source>
        <strain evidence="3">PSN293</strain>
    </source>
</reference>
<feature type="compositionally biased region" description="Polar residues" evidence="1">
    <location>
        <begin position="1"/>
        <end position="11"/>
    </location>
</feature>
<feature type="region of interest" description="Disordered" evidence="1">
    <location>
        <begin position="586"/>
        <end position="626"/>
    </location>
</feature>
<feature type="region of interest" description="Disordered" evidence="1">
    <location>
        <begin position="1"/>
        <end position="40"/>
    </location>
</feature>
<feature type="compositionally biased region" description="Polar residues" evidence="1">
    <location>
        <begin position="19"/>
        <end position="28"/>
    </location>
</feature>
<comment type="caution">
    <text evidence="3">The sequence shown here is derived from an EMBL/GenBank/DDBJ whole genome shotgun (WGS) entry which is preliminary data.</text>
</comment>
<protein>
    <recommendedName>
        <fullName evidence="2">DUF7791 domain-containing protein</fullName>
    </recommendedName>
</protein>
<reference evidence="3" key="1">
    <citation type="journal article" date="2023" name="Mol. Phylogenet. Evol.">
        <title>Genome-scale phylogeny and comparative genomics of the fungal order Sordariales.</title>
        <authorList>
            <person name="Hensen N."/>
            <person name="Bonometti L."/>
            <person name="Westerberg I."/>
            <person name="Brannstrom I.O."/>
            <person name="Guillou S."/>
            <person name="Cros-Aarteil S."/>
            <person name="Calhoun S."/>
            <person name="Haridas S."/>
            <person name="Kuo A."/>
            <person name="Mondo S."/>
            <person name="Pangilinan J."/>
            <person name="Riley R."/>
            <person name="LaButti K."/>
            <person name="Andreopoulos B."/>
            <person name="Lipzen A."/>
            <person name="Chen C."/>
            <person name="Yan M."/>
            <person name="Daum C."/>
            <person name="Ng V."/>
            <person name="Clum A."/>
            <person name="Steindorff A."/>
            <person name="Ohm R.A."/>
            <person name="Martin F."/>
            <person name="Silar P."/>
            <person name="Natvig D.O."/>
            <person name="Lalanne C."/>
            <person name="Gautier V."/>
            <person name="Ament-Velasquez S.L."/>
            <person name="Kruys A."/>
            <person name="Hutchinson M.I."/>
            <person name="Powell A.J."/>
            <person name="Barry K."/>
            <person name="Miller A.N."/>
            <person name="Grigoriev I.V."/>
            <person name="Debuchy R."/>
            <person name="Gladieux P."/>
            <person name="Hiltunen Thoren M."/>
            <person name="Johannesson H."/>
        </authorList>
    </citation>
    <scope>NUCLEOTIDE SEQUENCE</scope>
    <source>
        <strain evidence="3">PSN293</strain>
    </source>
</reference>